<dbReference type="AlphaFoldDB" id="A0AAW1ML84"/>
<dbReference type="Proteomes" id="UP001458880">
    <property type="component" value="Unassembled WGS sequence"/>
</dbReference>
<sequence>MMDGHLERPGGIKERKLGGVFSKTTLDFIQGTVTTTRYSFSKTEMGDRQGLSRGKTGKILIETDNFFPVVVIVICFVMSPSNGVENFEDQHHSQSSSELRCKSLDWLKSPQWSKQSPKIY</sequence>
<keyword evidence="2" id="KW-1185">Reference proteome</keyword>
<comment type="caution">
    <text evidence="1">The sequence shown here is derived from an EMBL/GenBank/DDBJ whole genome shotgun (WGS) entry which is preliminary data.</text>
</comment>
<dbReference type="EMBL" id="JASPKY010000032">
    <property type="protein sequence ID" value="KAK9747290.1"/>
    <property type="molecule type" value="Genomic_DNA"/>
</dbReference>
<reference evidence="1 2" key="1">
    <citation type="journal article" date="2024" name="BMC Genomics">
        <title>De novo assembly and annotation of Popillia japonica's genome with initial clues to its potential as an invasive pest.</title>
        <authorList>
            <person name="Cucini C."/>
            <person name="Boschi S."/>
            <person name="Funari R."/>
            <person name="Cardaioli E."/>
            <person name="Iannotti N."/>
            <person name="Marturano G."/>
            <person name="Paoli F."/>
            <person name="Bruttini M."/>
            <person name="Carapelli A."/>
            <person name="Frati F."/>
            <person name="Nardi F."/>
        </authorList>
    </citation>
    <scope>NUCLEOTIDE SEQUENCE [LARGE SCALE GENOMIC DNA]</scope>
    <source>
        <strain evidence="1">DMR45628</strain>
    </source>
</reference>
<evidence type="ECO:0000313" key="2">
    <source>
        <dbReference type="Proteomes" id="UP001458880"/>
    </source>
</evidence>
<accession>A0AAW1ML84</accession>
<gene>
    <name evidence="1" type="ORF">QE152_g5479</name>
</gene>
<protein>
    <submittedName>
        <fullName evidence="1">Uncharacterized protein</fullName>
    </submittedName>
</protein>
<organism evidence="1 2">
    <name type="scientific">Popillia japonica</name>
    <name type="common">Japanese beetle</name>
    <dbReference type="NCBI Taxonomy" id="7064"/>
    <lineage>
        <taxon>Eukaryota</taxon>
        <taxon>Metazoa</taxon>
        <taxon>Ecdysozoa</taxon>
        <taxon>Arthropoda</taxon>
        <taxon>Hexapoda</taxon>
        <taxon>Insecta</taxon>
        <taxon>Pterygota</taxon>
        <taxon>Neoptera</taxon>
        <taxon>Endopterygota</taxon>
        <taxon>Coleoptera</taxon>
        <taxon>Polyphaga</taxon>
        <taxon>Scarabaeiformia</taxon>
        <taxon>Scarabaeidae</taxon>
        <taxon>Rutelinae</taxon>
        <taxon>Popillia</taxon>
    </lineage>
</organism>
<name>A0AAW1ML84_POPJA</name>
<proteinExistence type="predicted"/>
<evidence type="ECO:0000313" key="1">
    <source>
        <dbReference type="EMBL" id="KAK9747290.1"/>
    </source>
</evidence>